<evidence type="ECO:0000256" key="1">
    <source>
        <dbReference type="SAM" id="MobiDB-lite"/>
    </source>
</evidence>
<dbReference type="InterPro" id="IPR011335">
    <property type="entry name" value="Restrct_endonuc-II-like"/>
</dbReference>
<evidence type="ECO:0000313" key="3">
    <source>
        <dbReference type="Proteomes" id="UP000035265"/>
    </source>
</evidence>
<comment type="caution">
    <text evidence="2">The sequence shown here is derived from an EMBL/GenBank/DDBJ whole genome shotgun (WGS) entry which is preliminary data.</text>
</comment>
<evidence type="ECO:0000313" key="2">
    <source>
        <dbReference type="EMBL" id="KLN34707.1"/>
    </source>
</evidence>
<accession>A0A0H2L3F9</accession>
<evidence type="ECO:0008006" key="4">
    <source>
        <dbReference type="Google" id="ProtNLM"/>
    </source>
</evidence>
<name>A0A0H2L3F9_9MICO</name>
<dbReference type="EMBL" id="JNBQ01000011">
    <property type="protein sequence ID" value="KLN34707.1"/>
    <property type="molecule type" value="Genomic_DNA"/>
</dbReference>
<dbReference type="Proteomes" id="UP000035265">
    <property type="component" value="Unassembled WGS sequence"/>
</dbReference>
<feature type="compositionally biased region" description="Basic and acidic residues" evidence="1">
    <location>
        <begin position="1"/>
        <end position="31"/>
    </location>
</feature>
<protein>
    <recommendedName>
        <fullName evidence="4">DUF559 domain-containing protein</fullName>
    </recommendedName>
</protein>
<feature type="region of interest" description="Disordered" evidence="1">
    <location>
        <begin position="1"/>
        <end position="38"/>
    </location>
</feature>
<reference evidence="2 3" key="1">
    <citation type="submission" date="2014-05" db="EMBL/GenBank/DDBJ databases">
        <title>Cellulosimicrobium funkei U11 genome.</title>
        <authorList>
            <person name="Hu C."/>
            <person name="Gong Y."/>
            <person name="Wan W."/>
            <person name="Jiang M."/>
        </authorList>
    </citation>
    <scope>NUCLEOTIDE SEQUENCE [LARGE SCALE GENOMIC DNA]</scope>
    <source>
        <strain evidence="2 3">U11</strain>
    </source>
</reference>
<dbReference type="STRING" id="264251.FB00_11100"/>
<keyword evidence="3" id="KW-1185">Reference proteome</keyword>
<dbReference type="RefSeq" id="WP_052877594.1">
    <property type="nucleotide sequence ID" value="NZ_JNBQ01000011.1"/>
</dbReference>
<dbReference type="PATRIC" id="fig|264251.5.peg.2261"/>
<proteinExistence type="predicted"/>
<organism evidence="2 3">
    <name type="scientific">Cellulosimicrobium funkei</name>
    <dbReference type="NCBI Taxonomy" id="264251"/>
    <lineage>
        <taxon>Bacteria</taxon>
        <taxon>Bacillati</taxon>
        <taxon>Actinomycetota</taxon>
        <taxon>Actinomycetes</taxon>
        <taxon>Micrococcales</taxon>
        <taxon>Promicromonosporaceae</taxon>
        <taxon>Cellulosimicrobium</taxon>
    </lineage>
</organism>
<dbReference type="AlphaFoldDB" id="A0A0H2L3F9"/>
<dbReference type="SUPFAM" id="SSF52980">
    <property type="entry name" value="Restriction endonuclease-like"/>
    <property type="match status" value="1"/>
</dbReference>
<sequence length="334" mass="36763">MSTDEHEVEQARRTVSRPRDARRPPGRHDDPYASAPLPSVVRFSTERRAEIVAGVRRGTLVRVRQGVYTAPPDPAASPAQRRREAVVARAVALSGRLTTDYWFSHSTAAVLHGLWTWRLADEVHVTQLGNPSVRRTDPGLRRHWTSLPESDRGELDGLPVTSLERTIVDCARSLSPVAGIVVADSGLRAGADVRRVEAALPAAAGGRGVRRARRVLAEADARSESPGESLVRWLVVDAGLPRPEPNLAVTTWRGSYRLDLAWTTHRVAVEFDGAVKYSGGEYGDPRGRLLAEKARHDALVEAGWLVLRVTWNDLAEPDVLLRRIRAALARRSAR</sequence>
<gene>
    <name evidence="2" type="ORF">FB00_11100</name>
</gene>